<evidence type="ECO:0000313" key="3">
    <source>
        <dbReference type="Proteomes" id="UP000036987"/>
    </source>
</evidence>
<dbReference type="InterPro" id="IPR032675">
    <property type="entry name" value="LRR_dom_sf"/>
</dbReference>
<dbReference type="EMBL" id="LFYR01001099">
    <property type="protein sequence ID" value="KMZ64805.1"/>
    <property type="molecule type" value="Genomic_DNA"/>
</dbReference>
<dbReference type="SUPFAM" id="SSF81383">
    <property type="entry name" value="F-box domain"/>
    <property type="match status" value="1"/>
</dbReference>
<dbReference type="OrthoDB" id="423607at2759"/>
<protein>
    <submittedName>
        <fullName evidence="2">F-box/LRR-repeat protein 2</fullName>
    </submittedName>
</protein>
<dbReference type="InterPro" id="IPR006553">
    <property type="entry name" value="Leu-rich_rpt_Cys-con_subtyp"/>
</dbReference>
<name>A0A0K9P9E9_ZOSMR</name>
<dbReference type="CDD" id="cd22161">
    <property type="entry name" value="F-box_AtSKP2-like"/>
    <property type="match status" value="1"/>
</dbReference>
<dbReference type="GO" id="GO:0019005">
    <property type="term" value="C:SCF ubiquitin ligase complex"/>
    <property type="evidence" value="ECO:0000318"/>
    <property type="project" value="GO_Central"/>
</dbReference>
<evidence type="ECO:0000259" key="1">
    <source>
        <dbReference type="Pfam" id="PF25372"/>
    </source>
</evidence>
<dbReference type="STRING" id="29655.A0A0K9P9E9"/>
<accession>A0A0K9P9E9</accession>
<dbReference type="InterPro" id="IPR036047">
    <property type="entry name" value="F-box-like_dom_sf"/>
</dbReference>
<dbReference type="Gene3D" id="3.80.10.10">
    <property type="entry name" value="Ribonuclease Inhibitor"/>
    <property type="match status" value="1"/>
</dbReference>
<dbReference type="Proteomes" id="UP000036987">
    <property type="component" value="Unassembled WGS sequence"/>
</dbReference>
<organism evidence="2 3">
    <name type="scientific">Zostera marina</name>
    <name type="common">Eelgrass</name>
    <dbReference type="NCBI Taxonomy" id="29655"/>
    <lineage>
        <taxon>Eukaryota</taxon>
        <taxon>Viridiplantae</taxon>
        <taxon>Streptophyta</taxon>
        <taxon>Embryophyta</taxon>
        <taxon>Tracheophyta</taxon>
        <taxon>Spermatophyta</taxon>
        <taxon>Magnoliopsida</taxon>
        <taxon>Liliopsida</taxon>
        <taxon>Zosteraceae</taxon>
        <taxon>Zostera</taxon>
    </lineage>
</organism>
<evidence type="ECO:0000313" key="2">
    <source>
        <dbReference type="EMBL" id="KMZ64805.1"/>
    </source>
</evidence>
<dbReference type="Pfam" id="PF25372">
    <property type="entry name" value="DUF7885"/>
    <property type="match status" value="1"/>
</dbReference>
<dbReference type="InterPro" id="IPR057207">
    <property type="entry name" value="FBXL15_LRR"/>
</dbReference>
<dbReference type="OMA" id="GSMWESS"/>
<dbReference type="SMART" id="SM00367">
    <property type="entry name" value="LRR_CC"/>
    <property type="match status" value="7"/>
</dbReference>
<dbReference type="GO" id="GO:0031146">
    <property type="term" value="P:SCF-dependent proteasomal ubiquitin-dependent protein catabolic process"/>
    <property type="evidence" value="ECO:0000318"/>
    <property type="project" value="GO_Central"/>
</dbReference>
<reference evidence="3" key="1">
    <citation type="journal article" date="2016" name="Nature">
        <title>The genome of the seagrass Zostera marina reveals angiosperm adaptation to the sea.</title>
        <authorList>
            <person name="Olsen J.L."/>
            <person name="Rouze P."/>
            <person name="Verhelst B."/>
            <person name="Lin Y.-C."/>
            <person name="Bayer T."/>
            <person name="Collen J."/>
            <person name="Dattolo E."/>
            <person name="De Paoli E."/>
            <person name="Dittami S."/>
            <person name="Maumus F."/>
            <person name="Michel G."/>
            <person name="Kersting A."/>
            <person name="Lauritano C."/>
            <person name="Lohaus R."/>
            <person name="Toepel M."/>
            <person name="Tonon T."/>
            <person name="Vanneste K."/>
            <person name="Amirebrahimi M."/>
            <person name="Brakel J."/>
            <person name="Bostroem C."/>
            <person name="Chovatia M."/>
            <person name="Grimwood J."/>
            <person name="Jenkins J.W."/>
            <person name="Jueterbock A."/>
            <person name="Mraz A."/>
            <person name="Stam W.T."/>
            <person name="Tice H."/>
            <person name="Bornberg-Bauer E."/>
            <person name="Green P.J."/>
            <person name="Pearson G.A."/>
            <person name="Procaccini G."/>
            <person name="Duarte C.M."/>
            <person name="Schmutz J."/>
            <person name="Reusch T.B.H."/>
            <person name="Van de Peer Y."/>
        </authorList>
    </citation>
    <scope>NUCLEOTIDE SEQUENCE [LARGE SCALE GENOMIC DNA]</scope>
    <source>
        <strain evidence="3">cv. Finnish</strain>
    </source>
</reference>
<dbReference type="PANTHER" id="PTHR13318:SF241">
    <property type="entry name" value="(WILD MALAYSIAN BANANA) HYPOTHETICAL PROTEIN"/>
    <property type="match status" value="1"/>
</dbReference>
<dbReference type="AlphaFoldDB" id="A0A0K9P9E9"/>
<gene>
    <name evidence="2" type="ORF">ZOSMA_34G00850</name>
</gene>
<proteinExistence type="predicted"/>
<sequence length="321" mass="35235">MGRIEEATLMVEGWEDLPTELLDKIISFADDRTAIIVLGVCTKWRVSVFSCLTHLSLSWSKRQMNEMINIFSPKFKCIKVLNLRQIKSQLEDTGVESVALHCHNLQELDISNSKSLNLTDRSLLALAKGCPKLTKLVISGCTTFTDSSLVYITGMRHLNLCGCYQAVTDVALQAIARNCPELQVLNIAWCNKVSDVGVTSIAVSCPDLRTLDLCDCVLVTDESVVALANGCRRLKSLDLYYCQNITDRAMYSLAKSSYMEEGLSNLNIGQCTKLTAPAVQAVCNSCPMLHTCFDKHSLTISGCLGLTSVHCGCSGMQSTIR</sequence>
<dbReference type="SUPFAM" id="SSF52047">
    <property type="entry name" value="RNI-like"/>
    <property type="match status" value="1"/>
</dbReference>
<comment type="caution">
    <text evidence="2">The sequence shown here is derived from an EMBL/GenBank/DDBJ whole genome shotgun (WGS) entry which is preliminary data.</text>
</comment>
<keyword evidence="3" id="KW-1185">Reference proteome</keyword>
<feature type="domain" description="F-box/LRR-repeat protein 15-like leucin rich repeat" evidence="1">
    <location>
        <begin position="178"/>
        <end position="291"/>
    </location>
</feature>
<dbReference type="PANTHER" id="PTHR13318">
    <property type="entry name" value="PARTNER OF PAIRED, ISOFORM B-RELATED"/>
    <property type="match status" value="1"/>
</dbReference>